<dbReference type="Proteomes" id="UP000435357">
    <property type="component" value="Unassembled WGS sequence"/>
</dbReference>
<evidence type="ECO:0000313" key="3">
    <source>
        <dbReference type="Proteomes" id="UP000435357"/>
    </source>
</evidence>
<keyword evidence="3" id="KW-1185">Reference proteome</keyword>
<proteinExistence type="predicted"/>
<evidence type="ECO:0000313" key="2">
    <source>
        <dbReference type="EMBL" id="KAB1065626.1"/>
    </source>
</evidence>
<keyword evidence="1" id="KW-1133">Transmembrane helix</keyword>
<accession>A0A6N6M975</accession>
<dbReference type="RefSeq" id="WP_151166450.1">
    <property type="nucleotide sequence ID" value="NZ_WACR01000002.1"/>
</dbReference>
<feature type="transmembrane region" description="Helical" evidence="1">
    <location>
        <begin position="29"/>
        <end position="48"/>
    </location>
</feature>
<dbReference type="PROSITE" id="PS51257">
    <property type="entry name" value="PROKAR_LIPOPROTEIN"/>
    <property type="match status" value="1"/>
</dbReference>
<name>A0A6N6M975_9FLAO</name>
<comment type="caution">
    <text evidence="2">The sequence shown here is derived from an EMBL/GenBank/DDBJ whole genome shotgun (WGS) entry which is preliminary data.</text>
</comment>
<gene>
    <name evidence="2" type="ORF">F3059_02940</name>
</gene>
<organism evidence="2 3">
    <name type="scientific">Salibacter halophilus</name>
    <dbReference type="NCBI Taxonomy" id="1803916"/>
    <lineage>
        <taxon>Bacteria</taxon>
        <taxon>Pseudomonadati</taxon>
        <taxon>Bacteroidota</taxon>
        <taxon>Flavobacteriia</taxon>
        <taxon>Flavobacteriales</taxon>
        <taxon>Salibacteraceae</taxon>
        <taxon>Salibacter</taxon>
    </lineage>
</organism>
<dbReference type="AlphaFoldDB" id="A0A6N6M975"/>
<dbReference type="EMBL" id="WACR01000002">
    <property type="protein sequence ID" value="KAB1065626.1"/>
    <property type="molecule type" value="Genomic_DNA"/>
</dbReference>
<keyword evidence="1" id="KW-0472">Membrane</keyword>
<protein>
    <submittedName>
        <fullName evidence="2">Uncharacterized protein</fullName>
    </submittedName>
</protein>
<reference evidence="2 3" key="1">
    <citation type="submission" date="2019-09" db="EMBL/GenBank/DDBJ databases">
        <title>Genomes of Cryomorphaceae.</title>
        <authorList>
            <person name="Bowman J.P."/>
        </authorList>
    </citation>
    <scope>NUCLEOTIDE SEQUENCE [LARGE SCALE GENOMIC DNA]</scope>
    <source>
        <strain evidence="2 3">KCTC 52047</strain>
    </source>
</reference>
<sequence length="127" mass="15035">MRYRQTLIELMLMVISFVVLIASCSIDYFWLAMTALGLVQLGGAYYHIRKHEYYYPMNILINYYVIGIVVYTIVTLSLYYTLPNSMIFNAVFYSGSWGLAIYKLSIAYRRERKKSRNSRFLTNLEFE</sequence>
<keyword evidence="1" id="KW-0812">Transmembrane</keyword>
<evidence type="ECO:0000256" key="1">
    <source>
        <dbReference type="SAM" id="Phobius"/>
    </source>
</evidence>
<feature type="transmembrane region" description="Helical" evidence="1">
    <location>
        <begin position="60"/>
        <end position="80"/>
    </location>
</feature>
<feature type="transmembrane region" description="Helical" evidence="1">
    <location>
        <begin position="7"/>
        <end position="23"/>
    </location>
</feature>
<feature type="transmembrane region" description="Helical" evidence="1">
    <location>
        <begin position="86"/>
        <end position="106"/>
    </location>
</feature>